<dbReference type="OrthoDB" id="2053713at2"/>
<reference evidence="1 2" key="1">
    <citation type="submission" date="2016-11" db="EMBL/GenBank/DDBJ databases">
        <authorList>
            <person name="Jaros S."/>
            <person name="Januszkiewicz K."/>
            <person name="Wedrychowicz H."/>
        </authorList>
    </citation>
    <scope>NUCLEOTIDE SEQUENCE [LARGE SCALE GENOMIC DNA]</scope>
    <source>
        <strain evidence="1 2">DSM 15480</strain>
    </source>
</reference>
<dbReference type="EMBL" id="FQZY01000060">
    <property type="protein sequence ID" value="SHK56861.1"/>
    <property type="molecule type" value="Genomic_DNA"/>
</dbReference>
<dbReference type="STRING" id="1121950.SAMN02745243_03240"/>
<protein>
    <submittedName>
        <fullName evidence="1">Uncharacterized protein</fullName>
    </submittedName>
</protein>
<accession>A0A1M6TIR5</accession>
<dbReference type="RefSeq" id="WP_073112368.1">
    <property type="nucleotide sequence ID" value="NZ_FQZY01000060.1"/>
</dbReference>
<organism evidence="1 2">
    <name type="scientific">Hespellia stercorisuis DSM 15480</name>
    <dbReference type="NCBI Taxonomy" id="1121950"/>
    <lineage>
        <taxon>Bacteria</taxon>
        <taxon>Bacillati</taxon>
        <taxon>Bacillota</taxon>
        <taxon>Clostridia</taxon>
        <taxon>Lachnospirales</taxon>
        <taxon>Lachnospiraceae</taxon>
        <taxon>Hespellia</taxon>
    </lineage>
</organism>
<proteinExistence type="predicted"/>
<dbReference type="AlphaFoldDB" id="A0A1M6TIR5"/>
<gene>
    <name evidence="1" type="ORF">SAMN02745243_03240</name>
</gene>
<keyword evidence="2" id="KW-1185">Reference proteome</keyword>
<dbReference type="Proteomes" id="UP000184301">
    <property type="component" value="Unassembled WGS sequence"/>
</dbReference>
<evidence type="ECO:0000313" key="1">
    <source>
        <dbReference type="EMBL" id="SHK56861.1"/>
    </source>
</evidence>
<sequence length="129" mass="15585">MVNKETISKEECEKCRQVKEIFVDFIEDLNDFCVSDAYPFCYIVLEWFDKEQGFSNQNLFYTASDLFDYLLDYWKRTTIYHMISEAEDLDPEQALEQLTEEQRAELKDGEREYMMAYEQVAILWDTEMM</sequence>
<evidence type="ECO:0000313" key="2">
    <source>
        <dbReference type="Proteomes" id="UP000184301"/>
    </source>
</evidence>
<name>A0A1M6TIR5_9FIRM</name>